<dbReference type="PANTHER" id="PTHR30522:SF0">
    <property type="entry name" value="NUCLEOSIDE TRIPHOSPHATE PYROPHOSPHOHYDROLASE"/>
    <property type="match status" value="1"/>
</dbReference>
<feature type="region of interest" description="Disordered" evidence="1">
    <location>
        <begin position="1"/>
        <end position="28"/>
    </location>
</feature>
<dbReference type="GO" id="GO:0047429">
    <property type="term" value="F:nucleoside triphosphate diphosphatase activity"/>
    <property type="evidence" value="ECO:0007669"/>
    <property type="project" value="TreeGrafter"/>
</dbReference>
<reference evidence="3" key="1">
    <citation type="submission" date="2021-01" db="EMBL/GenBank/DDBJ databases">
        <authorList>
            <person name="Corre E."/>
            <person name="Pelletier E."/>
            <person name="Niang G."/>
            <person name="Scheremetjew M."/>
            <person name="Finn R."/>
            <person name="Kale V."/>
            <person name="Holt S."/>
            <person name="Cochrane G."/>
            <person name="Meng A."/>
            <person name="Brown T."/>
            <person name="Cohen L."/>
        </authorList>
    </citation>
    <scope>NUCLEOTIDE SEQUENCE</scope>
    <source>
        <strain evidence="3">CCMP3278</strain>
    </source>
</reference>
<dbReference type="GO" id="GO:0046081">
    <property type="term" value="P:dUTP catabolic process"/>
    <property type="evidence" value="ECO:0007669"/>
    <property type="project" value="TreeGrafter"/>
</dbReference>
<dbReference type="EMBL" id="HBFP01002639">
    <property type="protein sequence ID" value="CAD8817506.1"/>
    <property type="molecule type" value="Transcribed_RNA"/>
</dbReference>
<dbReference type="GO" id="GO:0006203">
    <property type="term" value="P:dGTP catabolic process"/>
    <property type="evidence" value="ECO:0007669"/>
    <property type="project" value="TreeGrafter"/>
</dbReference>
<dbReference type="Pfam" id="PF03819">
    <property type="entry name" value="MazG"/>
    <property type="match status" value="1"/>
</dbReference>
<sequence length="165" mass="18372">MDELSKSRDGKGCGDGKTGELKLRDGKESGDKRVNELHALVETVDELMSRCSFCDDVSALEILHFARSEIDEIQLEVEHVIADPNDRHSRNALQTELGDLIFNALLLSAVVERDCGVDPAAAIAAVREKVRRRSPHVFGGEIATSRKEAEAFWQREKGKENLRET</sequence>
<dbReference type="InterPro" id="IPR004518">
    <property type="entry name" value="MazG-like_dom"/>
</dbReference>
<evidence type="ECO:0000259" key="2">
    <source>
        <dbReference type="Pfam" id="PF03819"/>
    </source>
</evidence>
<evidence type="ECO:0000313" key="3">
    <source>
        <dbReference type="EMBL" id="CAD8817506.1"/>
    </source>
</evidence>
<dbReference type="GO" id="GO:0046061">
    <property type="term" value="P:dATP catabolic process"/>
    <property type="evidence" value="ECO:0007669"/>
    <property type="project" value="TreeGrafter"/>
</dbReference>
<dbReference type="GO" id="GO:0046047">
    <property type="term" value="P:TTP catabolic process"/>
    <property type="evidence" value="ECO:0007669"/>
    <property type="project" value="TreeGrafter"/>
</dbReference>
<dbReference type="PANTHER" id="PTHR30522">
    <property type="entry name" value="NUCLEOSIDE TRIPHOSPHATE PYROPHOSPHOHYDROLASE"/>
    <property type="match status" value="1"/>
</dbReference>
<organism evidence="3">
    <name type="scientific">Timspurckia oligopyrenoides</name>
    <dbReference type="NCBI Taxonomy" id="708627"/>
    <lineage>
        <taxon>Eukaryota</taxon>
        <taxon>Rhodophyta</taxon>
        <taxon>Bangiophyceae</taxon>
        <taxon>Porphyridiales</taxon>
        <taxon>Porphyridiaceae</taxon>
        <taxon>Timspurckia</taxon>
    </lineage>
</organism>
<protein>
    <recommendedName>
        <fullName evidence="2">NTP pyrophosphohydrolase MazG-like domain-containing protein</fullName>
    </recommendedName>
</protein>
<proteinExistence type="predicted"/>
<dbReference type="SUPFAM" id="SSF101386">
    <property type="entry name" value="all-alpha NTP pyrophosphatases"/>
    <property type="match status" value="1"/>
</dbReference>
<dbReference type="InterPro" id="IPR011551">
    <property type="entry name" value="NTP_PyrPHydrolase_MazG"/>
</dbReference>
<dbReference type="AlphaFoldDB" id="A0A7S0ZCG5"/>
<dbReference type="GO" id="GO:0046076">
    <property type="term" value="P:dTTP catabolic process"/>
    <property type="evidence" value="ECO:0007669"/>
    <property type="project" value="TreeGrafter"/>
</dbReference>
<dbReference type="Gene3D" id="1.10.287.1080">
    <property type="entry name" value="MazG-like"/>
    <property type="match status" value="1"/>
</dbReference>
<name>A0A7S0ZCG5_9RHOD</name>
<gene>
    <name evidence="3" type="ORF">TOLI1172_LOCUS1895</name>
</gene>
<evidence type="ECO:0000256" key="1">
    <source>
        <dbReference type="SAM" id="MobiDB-lite"/>
    </source>
</evidence>
<dbReference type="GO" id="GO:0046052">
    <property type="term" value="P:UTP catabolic process"/>
    <property type="evidence" value="ECO:0007669"/>
    <property type="project" value="TreeGrafter"/>
</dbReference>
<feature type="domain" description="NTP pyrophosphohydrolase MazG-like" evidence="2">
    <location>
        <begin position="66"/>
        <end position="138"/>
    </location>
</feature>
<accession>A0A7S0ZCG5</accession>